<name>A0A0B0PM31_GOSAR</name>
<keyword evidence="2" id="KW-1185">Reference proteome</keyword>
<dbReference type="EMBL" id="KN428918">
    <property type="protein sequence ID" value="KHG24466.1"/>
    <property type="molecule type" value="Genomic_DNA"/>
</dbReference>
<dbReference type="AlphaFoldDB" id="A0A0B0PM31"/>
<reference evidence="2" key="1">
    <citation type="submission" date="2014-09" db="EMBL/GenBank/DDBJ databases">
        <authorList>
            <person name="Mudge J."/>
            <person name="Ramaraj T."/>
            <person name="Lindquist I.E."/>
            <person name="Bharti A.K."/>
            <person name="Sundararajan A."/>
            <person name="Cameron C.T."/>
            <person name="Woodward J.E."/>
            <person name="May G.D."/>
            <person name="Brubaker C."/>
            <person name="Broadhvest J."/>
            <person name="Wilkins T.A."/>
        </authorList>
    </citation>
    <scope>NUCLEOTIDE SEQUENCE</scope>
    <source>
        <strain evidence="2">cv. AKA8401</strain>
    </source>
</reference>
<evidence type="ECO:0000313" key="2">
    <source>
        <dbReference type="Proteomes" id="UP000032142"/>
    </source>
</evidence>
<organism evidence="1 2">
    <name type="scientific">Gossypium arboreum</name>
    <name type="common">Tree cotton</name>
    <name type="synonym">Gossypium nanking</name>
    <dbReference type="NCBI Taxonomy" id="29729"/>
    <lineage>
        <taxon>Eukaryota</taxon>
        <taxon>Viridiplantae</taxon>
        <taxon>Streptophyta</taxon>
        <taxon>Embryophyta</taxon>
        <taxon>Tracheophyta</taxon>
        <taxon>Spermatophyta</taxon>
        <taxon>Magnoliopsida</taxon>
        <taxon>eudicotyledons</taxon>
        <taxon>Gunneridae</taxon>
        <taxon>Pentapetalae</taxon>
        <taxon>rosids</taxon>
        <taxon>malvids</taxon>
        <taxon>Malvales</taxon>
        <taxon>Malvaceae</taxon>
        <taxon>Malvoideae</taxon>
        <taxon>Gossypium</taxon>
    </lineage>
</organism>
<gene>
    <name evidence="1" type="ORF">F383_06376</name>
</gene>
<sequence length="22" mass="2662">MSSSKTNVIMYLYETNLMIEYM</sequence>
<evidence type="ECO:0000313" key="1">
    <source>
        <dbReference type="EMBL" id="KHG24466.1"/>
    </source>
</evidence>
<accession>A0A0B0PM31</accession>
<dbReference type="Proteomes" id="UP000032142">
    <property type="component" value="Unassembled WGS sequence"/>
</dbReference>
<protein>
    <submittedName>
        <fullName evidence="1">Uncharacterized protein</fullName>
    </submittedName>
</protein>
<proteinExistence type="predicted"/>